<proteinExistence type="predicted"/>
<dbReference type="Pfam" id="PF22700">
    <property type="entry name" value="MVD-like_N"/>
    <property type="match status" value="1"/>
</dbReference>
<dbReference type="SUPFAM" id="SSF55060">
    <property type="entry name" value="GHMP Kinase, C-terminal domain"/>
    <property type="match status" value="1"/>
</dbReference>
<organism evidence="2 3">
    <name type="scientific">Breznakibacter xylanolyticus</name>
    <dbReference type="NCBI Taxonomy" id="990"/>
    <lineage>
        <taxon>Bacteria</taxon>
        <taxon>Pseudomonadati</taxon>
        <taxon>Bacteroidota</taxon>
        <taxon>Bacteroidia</taxon>
        <taxon>Marinilabiliales</taxon>
        <taxon>Marinilabiliaceae</taxon>
        <taxon>Breznakibacter</taxon>
    </lineage>
</organism>
<dbReference type="PANTHER" id="PTHR10977">
    <property type="entry name" value="DIPHOSPHOMEVALONATE DECARBOXYLASE"/>
    <property type="match status" value="1"/>
</dbReference>
<dbReference type="EMBL" id="QKZK01000018">
    <property type="protein sequence ID" value="PZX14960.1"/>
    <property type="molecule type" value="Genomic_DNA"/>
</dbReference>
<dbReference type="InterPro" id="IPR053859">
    <property type="entry name" value="MVD-like_N"/>
</dbReference>
<dbReference type="GO" id="GO:0005829">
    <property type="term" value="C:cytosol"/>
    <property type="evidence" value="ECO:0007669"/>
    <property type="project" value="TreeGrafter"/>
</dbReference>
<protein>
    <submittedName>
        <fullName evidence="2">Diphosphomevalonate decarboxylase</fullName>
    </submittedName>
</protein>
<comment type="caution">
    <text evidence="2">The sequence shown here is derived from an EMBL/GenBank/DDBJ whole genome shotgun (WGS) entry which is preliminary data.</text>
</comment>
<accession>A0A2W7N4E7</accession>
<dbReference type="OrthoDB" id="5498344at2"/>
<keyword evidence="3" id="KW-1185">Reference proteome</keyword>
<dbReference type="Gene3D" id="3.30.230.10">
    <property type="match status" value="1"/>
</dbReference>
<dbReference type="RefSeq" id="WP_111446148.1">
    <property type="nucleotide sequence ID" value="NZ_QKZK01000018.1"/>
</dbReference>
<dbReference type="PANTHER" id="PTHR10977:SF3">
    <property type="entry name" value="DIPHOSPHOMEVALONATE DECARBOXYLASE"/>
    <property type="match status" value="1"/>
</dbReference>
<dbReference type="AlphaFoldDB" id="A0A2W7N4E7"/>
<reference evidence="2 3" key="1">
    <citation type="submission" date="2018-06" db="EMBL/GenBank/DDBJ databases">
        <title>Genomic Encyclopedia of Archaeal and Bacterial Type Strains, Phase II (KMG-II): from individual species to whole genera.</title>
        <authorList>
            <person name="Goeker M."/>
        </authorList>
    </citation>
    <scope>NUCLEOTIDE SEQUENCE [LARGE SCALE GENOMIC DNA]</scope>
    <source>
        <strain evidence="2 3">DSM 6779</strain>
    </source>
</reference>
<evidence type="ECO:0000259" key="1">
    <source>
        <dbReference type="Pfam" id="PF22700"/>
    </source>
</evidence>
<dbReference type="GO" id="GO:0019287">
    <property type="term" value="P:isopentenyl diphosphate biosynthetic process, mevalonate pathway"/>
    <property type="evidence" value="ECO:0007669"/>
    <property type="project" value="TreeGrafter"/>
</dbReference>
<dbReference type="Gene3D" id="3.30.70.890">
    <property type="entry name" value="GHMP kinase, C-terminal domain"/>
    <property type="match status" value="1"/>
</dbReference>
<dbReference type="InterPro" id="IPR036554">
    <property type="entry name" value="GHMP_kinase_C_sf"/>
</dbReference>
<dbReference type="InterPro" id="IPR014721">
    <property type="entry name" value="Ribsml_uS5_D2-typ_fold_subgr"/>
</dbReference>
<name>A0A2W7N4E7_9BACT</name>
<evidence type="ECO:0000313" key="3">
    <source>
        <dbReference type="Proteomes" id="UP000249239"/>
    </source>
</evidence>
<sequence length="354" mass="39355">MSSLNDAYNLQPVAWKSPTNVAVVKQWGQLGLQLPVNPSVSFTLNRCAATTRVDFRLRKRTDAVPFSFLWNGEPEAMMDILLKPFFQYVFERYPILRGYVYDVSSSGECSRQSIRSMTAAIVSSLALCLVQLHHRLQGDEKWPRPDEAGSLARLGYGSACRSMHGGWMIWGRTPYVGLSTDDSAYSINDLVHPSLHALGDTRVLLHNDTPCRVIPVIPHVNDASALTAMRAARACENTQELVDALKQGDFSVFARLCEQEATEMLALMEQTALASASVLERLYVLFAKVQQYRSLTSVPVCYTLDVHACLHLLYPLSHKAQVVKWVDEEFLIDADIASVCHDDIGAGPQPVLVN</sequence>
<feature type="domain" description="Diphosphomevalonate decarboxylase-like N-terminal" evidence="1">
    <location>
        <begin position="18"/>
        <end position="172"/>
    </location>
</feature>
<dbReference type="Proteomes" id="UP000249239">
    <property type="component" value="Unassembled WGS sequence"/>
</dbReference>
<gene>
    <name evidence="2" type="ORF">LX69_02289</name>
</gene>
<dbReference type="GO" id="GO:0004163">
    <property type="term" value="F:diphosphomevalonate decarboxylase activity"/>
    <property type="evidence" value="ECO:0007669"/>
    <property type="project" value="TreeGrafter"/>
</dbReference>
<evidence type="ECO:0000313" key="2">
    <source>
        <dbReference type="EMBL" id="PZX14960.1"/>
    </source>
</evidence>